<proteinExistence type="predicted"/>
<organism evidence="2">
    <name type="scientific">Timema poppense</name>
    <name type="common">Walking stick</name>
    <dbReference type="NCBI Taxonomy" id="170557"/>
    <lineage>
        <taxon>Eukaryota</taxon>
        <taxon>Metazoa</taxon>
        <taxon>Ecdysozoa</taxon>
        <taxon>Arthropoda</taxon>
        <taxon>Hexapoda</taxon>
        <taxon>Insecta</taxon>
        <taxon>Pterygota</taxon>
        <taxon>Neoptera</taxon>
        <taxon>Polyneoptera</taxon>
        <taxon>Phasmatodea</taxon>
        <taxon>Timematodea</taxon>
        <taxon>Timematoidea</taxon>
        <taxon>Timematidae</taxon>
        <taxon>Timema</taxon>
    </lineage>
</organism>
<name>A0A7R9GUW6_TIMPO</name>
<reference evidence="2" key="1">
    <citation type="submission" date="2020-11" db="EMBL/GenBank/DDBJ databases">
        <authorList>
            <person name="Tran Van P."/>
        </authorList>
    </citation>
    <scope>NUCLEOTIDE SEQUENCE</scope>
</reference>
<feature type="compositionally biased region" description="Basic and acidic residues" evidence="1">
    <location>
        <begin position="9"/>
        <end position="26"/>
    </location>
</feature>
<evidence type="ECO:0000313" key="2">
    <source>
        <dbReference type="EMBL" id="CAD7397060.1"/>
    </source>
</evidence>
<dbReference type="EMBL" id="OD000327">
    <property type="protein sequence ID" value="CAD7397060.1"/>
    <property type="molecule type" value="Genomic_DNA"/>
</dbReference>
<dbReference type="AlphaFoldDB" id="A0A7R9GUW6"/>
<gene>
    <name evidence="2" type="ORF">TPSB3V08_LOCUS961</name>
</gene>
<protein>
    <submittedName>
        <fullName evidence="2">Uncharacterized protein</fullName>
    </submittedName>
</protein>
<evidence type="ECO:0000256" key="1">
    <source>
        <dbReference type="SAM" id="MobiDB-lite"/>
    </source>
</evidence>
<accession>A0A7R9GUW6</accession>
<sequence>MDTLGVLDMTKKNFGGDRGKGASPEEMRTNAAVFTSPSQTSVSSTNMQSSLVNNAQPFSFTGPPGFDSNV</sequence>
<feature type="region of interest" description="Disordered" evidence="1">
    <location>
        <begin position="1"/>
        <end position="26"/>
    </location>
</feature>